<dbReference type="SUPFAM" id="SSF52540">
    <property type="entry name" value="P-loop containing nucleoside triphosphate hydrolases"/>
    <property type="match status" value="1"/>
</dbReference>
<dbReference type="PROSITE" id="PS50082">
    <property type="entry name" value="WD_REPEATS_2"/>
    <property type="match status" value="1"/>
</dbReference>
<organism evidence="4 5">
    <name type="scientific">Streptomyces niveiscabiei</name>
    <dbReference type="NCBI Taxonomy" id="164115"/>
    <lineage>
        <taxon>Bacteria</taxon>
        <taxon>Bacillati</taxon>
        <taxon>Actinomycetota</taxon>
        <taxon>Actinomycetes</taxon>
        <taxon>Kitasatosporales</taxon>
        <taxon>Streptomycetaceae</taxon>
        <taxon>Streptomyces</taxon>
    </lineage>
</organism>
<dbReference type="Pfam" id="PF20703">
    <property type="entry name" value="nSTAND1"/>
    <property type="match status" value="1"/>
</dbReference>
<feature type="region of interest" description="Disordered" evidence="2">
    <location>
        <begin position="479"/>
        <end position="538"/>
    </location>
</feature>
<evidence type="ECO:0000313" key="4">
    <source>
        <dbReference type="EMBL" id="MFM9607309.1"/>
    </source>
</evidence>
<accession>A0ABW9HJA9</accession>
<dbReference type="InterPro" id="IPR001680">
    <property type="entry name" value="WD40_rpt"/>
</dbReference>
<dbReference type="PROSITE" id="PS50943">
    <property type="entry name" value="HTH_CROC1"/>
    <property type="match status" value="1"/>
</dbReference>
<proteinExistence type="predicted"/>
<evidence type="ECO:0000256" key="2">
    <source>
        <dbReference type="SAM" id="MobiDB-lite"/>
    </source>
</evidence>
<reference evidence="4 5" key="1">
    <citation type="submission" date="2024-12" db="EMBL/GenBank/DDBJ databases">
        <title>Forecasting of Potato common scab and diversities of Pathogenic streptomyces spp. in china.</title>
        <authorList>
            <person name="Handique U."/>
            <person name="Wu J."/>
        </authorList>
    </citation>
    <scope>NUCLEOTIDE SEQUENCE [LARGE SCALE GENOMIC DNA]</scope>
    <source>
        <strain evidence="4 5">ZRIMU1530</strain>
    </source>
</reference>
<feature type="domain" description="HTH cro/C1-type" evidence="3">
    <location>
        <begin position="22"/>
        <end position="77"/>
    </location>
</feature>
<dbReference type="SUPFAM" id="SSF50998">
    <property type="entry name" value="Quinoprotein alcohol dehydrogenase-like"/>
    <property type="match status" value="1"/>
</dbReference>
<dbReference type="InterPro" id="IPR036322">
    <property type="entry name" value="WD40_repeat_dom_sf"/>
</dbReference>
<keyword evidence="5" id="KW-1185">Reference proteome</keyword>
<dbReference type="InterPro" id="IPR011047">
    <property type="entry name" value="Quinoprotein_ADH-like_sf"/>
</dbReference>
<dbReference type="Gene3D" id="1.10.260.40">
    <property type="entry name" value="lambda repressor-like DNA-binding domains"/>
    <property type="match status" value="1"/>
</dbReference>
<dbReference type="SMART" id="SM00530">
    <property type="entry name" value="HTH_XRE"/>
    <property type="match status" value="1"/>
</dbReference>
<dbReference type="RefSeq" id="WP_409120097.1">
    <property type="nucleotide sequence ID" value="NZ_JBJVNI010000001.1"/>
</dbReference>
<dbReference type="InterPro" id="IPR001387">
    <property type="entry name" value="Cro/C1-type_HTH"/>
</dbReference>
<dbReference type="PANTHER" id="PTHR19879">
    <property type="entry name" value="TRANSCRIPTION INITIATION FACTOR TFIID"/>
    <property type="match status" value="1"/>
</dbReference>
<dbReference type="EMBL" id="JBJVNI010000001">
    <property type="protein sequence ID" value="MFM9607309.1"/>
    <property type="molecule type" value="Genomic_DNA"/>
</dbReference>
<dbReference type="InterPro" id="IPR010982">
    <property type="entry name" value="Lambda_DNA-bd_dom_sf"/>
</dbReference>
<dbReference type="InterPro" id="IPR027417">
    <property type="entry name" value="P-loop_NTPase"/>
</dbReference>
<dbReference type="Proteomes" id="UP001631957">
    <property type="component" value="Unassembled WGS sequence"/>
</dbReference>
<dbReference type="InterPro" id="IPR049052">
    <property type="entry name" value="nSTAND1"/>
</dbReference>
<evidence type="ECO:0000259" key="3">
    <source>
        <dbReference type="PROSITE" id="PS50943"/>
    </source>
</evidence>
<protein>
    <recommendedName>
        <fullName evidence="3">HTH cro/C1-type domain-containing protein</fullName>
    </recommendedName>
</protein>
<dbReference type="Pfam" id="PF00400">
    <property type="entry name" value="WD40"/>
    <property type="match status" value="2"/>
</dbReference>
<dbReference type="Gene3D" id="2.130.10.10">
    <property type="entry name" value="YVTN repeat-like/Quinoprotein amine dehydrogenase"/>
    <property type="match status" value="3"/>
</dbReference>
<evidence type="ECO:0000256" key="1">
    <source>
        <dbReference type="PROSITE-ProRule" id="PRU00221"/>
    </source>
</evidence>
<dbReference type="CDD" id="cd00093">
    <property type="entry name" value="HTH_XRE"/>
    <property type="match status" value="1"/>
</dbReference>
<dbReference type="PANTHER" id="PTHR19879:SF9">
    <property type="entry name" value="TRANSCRIPTION INITIATION FACTOR TFIID SUBUNIT 5"/>
    <property type="match status" value="1"/>
</dbReference>
<dbReference type="PROSITE" id="PS50294">
    <property type="entry name" value="WD_REPEATS_REGION"/>
    <property type="match status" value="1"/>
</dbReference>
<name>A0ABW9HJA9_9ACTN</name>
<dbReference type="InterPro" id="IPR015943">
    <property type="entry name" value="WD40/YVTN_repeat-like_dom_sf"/>
</dbReference>
<feature type="repeat" description="WD" evidence="1">
    <location>
        <begin position="1177"/>
        <end position="1218"/>
    </location>
</feature>
<dbReference type="SMART" id="SM00320">
    <property type="entry name" value="WD40"/>
    <property type="match status" value="6"/>
</dbReference>
<evidence type="ECO:0000313" key="5">
    <source>
        <dbReference type="Proteomes" id="UP001631957"/>
    </source>
</evidence>
<sequence>MGRREKPVDPGAGPAQRFAHELRELREKAGKPPYREMAARAGYSITAMSQAAAGDQLPSLAVVRAYAEALDADPDDWERRWKETDALLRAPAPDERPPYRGLARFEADDSDLFFGRDALVTEVAELARGQRFAAVFGPSGSGKSSLLRAGLIPRLRQEAGERRPAVIRVLTPGERPASTHAEALVPRDGDRDTWVIVDQFEEVFTLCPDRAERDRFLDLLLAARLPDSRLRVVIAVRGDFYGHCAAHRDLAAAVARAGLLVGPMTRDELREAITGPAAAAGLNVERALTARVIDEVADQPGALPMLSHALLETWRRRRARLLTLAAYEETGGVRGAIAATAERVYGELPPDRARSARRVLLRLIAPGWASPLSDRSRELGGGTADTRRPVSRAELGDSEVLEHLADARLITLDGDTVELAHEALITGWPRLSGWIEENRDRMRAQRSLAEAARGWTELDHDPGALYRGERLTRAEELFGREPDEGCGASLTAGVSDGDLTDAEPASPTASLAALEPDGEPALPSASLTPPTPDDDLTAPERAFLTASLAAREAERQAEARAARRTRSLVVGLSAVLVLALIAALVAWERDRVSRQEAAKAAARRVTAVSDGLRSTDPRTAALLGVAAWRIAPLTESRSALFGALAQPQRDAFTDPRSSNDVRRFLTDGGRTLISVDGTSVTLWDVAGHRATAAYRLPAGTEVADAGPGSPYLDVTGPDGAEKLWNLSRNTAGELDGASLQARASDGSAYLTGPVDAPGTVRLHRTADGRTLFTTALTRALSTAAVGPGGRLLALCPADGPLQLWDTAHAKRLPGEWEKADRTLCGTGSGADGGTRLLRFSADGTRLAAVYGTTARVWDVRTGRTLDEFASVGDAGFTEAALSPDGEFLVTSDGQALAVWRLVTGGTQVFRLPLSGAGTEGLTWDPGRRHVLRYLDGATVHTLDLADSLSEPWHSTATDAGVLGPDGATLATLARSGAGYRFDLLSTRTRATLARTRLGTLAGEVPLLAFSPDGTALAVADTFSAHGTLRLRLTVWDVRARKPRTVLDTSGAADRTPTALALGPGGRTLLVARADGTTETWDTRTHRRTGTLRGLTGRTLAVRPDGDLAVGSDDQYADPRTGKVTGRALADGREVTALAFSADGTRLAVGDKTGHVTFWDGRLGDRTGALTGTADTVTQGEPEAVGGLAFSADGRTLAVGGADGTLRLWDTGGGQPLGTGLPSPGDEIRSLAFTSDGATVYAAGPHVPLWHLTLDPRQAVRTICERTGGGLSAARWRTYVPDAPHRELCPRP</sequence>
<keyword evidence="1" id="KW-0853">WD repeat</keyword>
<comment type="caution">
    <text evidence="4">The sequence shown here is derived from an EMBL/GenBank/DDBJ whole genome shotgun (WGS) entry which is preliminary data.</text>
</comment>
<gene>
    <name evidence="4" type="ORF">ACKI18_01130</name>
</gene>
<dbReference type="SUPFAM" id="SSF47413">
    <property type="entry name" value="lambda repressor-like DNA-binding domains"/>
    <property type="match status" value="1"/>
</dbReference>
<dbReference type="SUPFAM" id="SSF50978">
    <property type="entry name" value="WD40 repeat-like"/>
    <property type="match status" value="1"/>
</dbReference>